<feature type="signal peptide" evidence="2">
    <location>
        <begin position="1"/>
        <end position="26"/>
    </location>
</feature>
<name>A0AA94L0G5_9MICO</name>
<gene>
    <name evidence="3" type="ORF">SAMN04487783_2431</name>
</gene>
<comment type="caution">
    <text evidence="3">The sequence shown here is derived from an EMBL/GenBank/DDBJ whole genome shotgun (WGS) entry which is preliminary data.</text>
</comment>
<feature type="chain" id="PRO_5041691807" evidence="2">
    <location>
        <begin position="27"/>
        <end position="287"/>
    </location>
</feature>
<feature type="region of interest" description="Disordered" evidence="1">
    <location>
        <begin position="26"/>
        <end position="113"/>
    </location>
</feature>
<accession>A0AA94L0G5</accession>
<reference evidence="3 4" key="1">
    <citation type="submission" date="2016-10" db="EMBL/GenBank/DDBJ databases">
        <authorList>
            <person name="Varghese N."/>
            <person name="Submissions S."/>
        </authorList>
    </citation>
    <scope>NUCLEOTIDE SEQUENCE [LARGE SCALE GENOMIC DNA]</scope>
    <source>
        <strain evidence="3 4">IAM 15147</strain>
    </source>
</reference>
<feature type="compositionally biased region" description="Low complexity" evidence="1">
    <location>
        <begin position="37"/>
        <end position="51"/>
    </location>
</feature>
<proteinExistence type="predicted"/>
<evidence type="ECO:0000256" key="2">
    <source>
        <dbReference type="SAM" id="SignalP"/>
    </source>
</evidence>
<feature type="compositionally biased region" description="Pro residues" evidence="1">
    <location>
        <begin position="71"/>
        <end position="111"/>
    </location>
</feature>
<dbReference type="EMBL" id="FOZN01000004">
    <property type="protein sequence ID" value="SFS17854.1"/>
    <property type="molecule type" value="Genomic_DNA"/>
</dbReference>
<keyword evidence="2" id="KW-0732">Signal</keyword>
<protein>
    <submittedName>
        <fullName evidence="3">Uncharacterized protein</fullName>
    </submittedName>
</protein>
<organism evidence="3 4">
    <name type="scientific">Agrococcus baldri</name>
    <dbReference type="NCBI Taxonomy" id="153730"/>
    <lineage>
        <taxon>Bacteria</taxon>
        <taxon>Bacillati</taxon>
        <taxon>Actinomycetota</taxon>
        <taxon>Actinomycetes</taxon>
        <taxon>Micrococcales</taxon>
        <taxon>Microbacteriaceae</taxon>
        <taxon>Agrococcus</taxon>
    </lineage>
</organism>
<evidence type="ECO:0000313" key="3">
    <source>
        <dbReference type="EMBL" id="SFS17854.1"/>
    </source>
</evidence>
<keyword evidence="4" id="KW-1185">Reference proteome</keyword>
<dbReference type="Proteomes" id="UP000198506">
    <property type="component" value="Unassembled WGS sequence"/>
</dbReference>
<evidence type="ECO:0000313" key="4">
    <source>
        <dbReference type="Proteomes" id="UP000198506"/>
    </source>
</evidence>
<sequence length="287" mass="28101">MVTVAAALLTVTAMVGCGLMPTAPEAVSVTPPPSVTEPPAVVAPPAETARPPLSPATEVPLAPVPTVHGPYVPPVPQPDPSATPSPAATPSPSAGPSPGPNPGPTPAPSPDPARLLALLPMAHELPQLRWASARGERTAAWSEMASAAATTPEIAIVHVGAAREAGGACAAAAEAVDGAAIEAAAASFAAEPAPGAPFDLVLVRYPSPTAAAQALAALQRLGIDCAGVETDTGEFGAGQSAHGPTALLRAADAVLIAEATVIDALLVTVLHEGAPPEAVATLLAAPR</sequence>
<dbReference type="AlphaFoldDB" id="A0AA94L0G5"/>
<evidence type="ECO:0000256" key="1">
    <source>
        <dbReference type="SAM" id="MobiDB-lite"/>
    </source>
</evidence>